<evidence type="ECO:0000313" key="2">
    <source>
        <dbReference type="Proteomes" id="UP000442707"/>
    </source>
</evidence>
<evidence type="ECO:0000313" key="1">
    <source>
        <dbReference type="EMBL" id="KAB1139494.1"/>
    </source>
</evidence>
<keyword evidence="2" id="KW-1185">Reference proteome</keyword>
<dbReference type="Proteomes" id="UP000442707">
    <property type="component" value="Unassembled WGS sequence"/>
</dbReference>
<dbReference type="EMBL" id="VZRB01000060">
    <property type="protein sequence ID" value="KAB1139494.1"/>
    <property type="molecule type" value="Genomic_DNA"/>
</dbReference>
<reference evidence="1 2" key="1">
    <citation type="submission" date="2019-09" db="EMBL/GenBank/DDBJ databases">
        <title>Screening of Novel Bioactive Compounds from Soil-Associated.</title>
        <authorList>
            <person name="Zhao S."/>
        </authorList>
    </citation>
    <scope>NUCLEOTIDE SEQUENCE [LARGE SCALE GENOMIC DNA]</scope>
    <source>
        <strain evidence="1 2">HIT-DPA4</strain>
    </source>
</reference>
<name>A0A6H9UP19_9ACTN</name>
<proteinExistence type="predicted"/>
<accession>A0A6H9UP19</accession>
<comment type="caution">
    <text evidence="1">The sequence shown here is derived from an EMBL/GenBank/DDBJ whole genome shotgun (WGS) entry which is preliminary data.</text>
</comment>
<sequence>MSLPTDRPPLSAECTLARQPGYQDLHRACTQTKDVPLPHALDVLLIRHCGCSCHDLRRDDWCEVGEVVGDRHRAG</sequence>
<dbReference type="RefSeq" id="WP_150958510.1">
    <property type="nucleotide sequence ID" value="NZ_VZRB01000060.1"/>
</dbReference>
<gene>
    <name evidence="1" type="ORF">F7R91_39830</name>
</gene>
<dbReference type="AlphaFoldDB" id="A0A6H9UP19"/>
<organism evidence="1 2">
    <name type="scientific">Streptomyces luteolifulvus</name>
    <dbReference type="NCBI Taxonomy" id="2615112"/>
    <lineage>
        <taxon>Bacteria</taxon>
        <taxon>Bacillati</taxon>
        <taxon>Actinomycetota</taxon>
        <taxon>Actinomycetes</taxon>
        <taxon>Kitasatosporales</taxon>
        <taxon>Streptomycetaceae</taxon>
        <taxon>Streptomyces</taxon>
    </lineage>
</organism>
<protein>
    <submittedName>
        <fullName evidence="1">Uncharacterized protein</fullName>
    </submittedName>
</protein>